<comment type="caution">
    <text evidence="1">The sequence shown here is derived from an EMBL/GenBank/DDBJ whole genome shotgun (WGS) entry which is preliminary data.</text>
</comment>
<protein>
    <submittedName>
        <fullName evidence="1">Uncharacterized protein</fullName>
    </submittedName>
</protein>
<evidence type="ECO:0000313" key="2">
    <source>
        <dbReference type="Proteomes" id="UP001165960"/>
    </source>
</evidence>
<name>A0ACC2S0V2_9FUNG</name>
<evidence type="ECO:0000313" key="1">
    <source>
        <dbReference type="EMBL" id="KAJ9055987.1"/>
    </source>
</evidence>
<organism evidence="1 2">
    <name type="scientific">Entomophthora muscae</name>
    <dbReference type="NCBI Taxonomy" id="34485"/>
    <lineage>
        <taxon>Eukaryota</taxon>
        <taxon>Fungi</taxon>
        <taxon>Fungi incertae sedis</taxon>
        <taxon>Zoopagomycota</taxon>
        <taxon>Entomophthoromycotina</taxon>
        <taxon>Entomophthoromycetes</taxon>
        <taxon>Entomophthorales</taxon>
        <taxon>Entomophthoraceae</taxon>
        <taxon>Entomophthora</taxon>
    </lineage>
</organism>
<sequence length="100" mass="11219">MGLIHIVLFKLKPTFSVQTFEQASSSLNKMSSHIPQVKHSSFGKNLTQRGKGYTHAVVVELGSMDDLPIYIDHPHHQAILKDLKEVMIIEDSIAVDYETS</sequence>
<reference evidence="1" key="1">
    <citation type="submission" date="2022-04" db="EMBL/GenBank/DDBJ databases">
        <title>Genome of the entomopathogenic fungus Entomophthora muscae.</title>
        <authorList>
            <person name="Elya C."/>
            <person name="Lovett B.R."/>
            <person name="Lee E."/>
            <person name="Macias A.M."/>
            <person name="Hajek A.E."/>
            <person name="De Bivort B.L."/>
            <person name="Kasson M.T."/>
            <person name="De Fine Licht H.H."/>
            <person name="Stajich J.E."/>
        </authorList>
    </citation>
    <scope>NUCLEOTIDE SEQUENCE</scope>
    <source>
        <strain evidence="1">Berkeley</strain>
    </source>
</reference>
<proteinExistence type="predicted"/>
<dbReference type="Proteomes" id="UP001165960">
    <property type="component" value="Unassembled WGS sequence"/>
</dbReference>
<accession>A0ACC2S0V2</accession>
<dbReference type="EMBL" id="QTSX02006098">
    <property type="protein sequence ID" value="KAJ9055987.1"/>
    <property type="molecule type" value="Genomic_DNA"/>
</dbReference>
<keyword evidence="2" id="KW-1185">Reference proteome</keyword>
<gene>
    <name evidence="1" type="ORF">DSO57_1037688</name>
</gene>